<keyword evidence="2" id="KW-0472">Membrane</keyword>
<dbReference type="AlphaFoldDB" id="A0A7S0HAF3"/>
<feature type="transmembrane region" description="Helical" evidence="2">
    <location>
        <begin position="224"/>
        <end position="245"/>
    </location>
</feature>
<feature type="compositionally biased region" description="Pro residues" evidence="1">
    <location>
        <begin position="44"/>
        <end position="64"/>
    </location>
</feature>
<keyword evidence="2" id="KW-1133">Transmembrane helix</keyword>
<reference evidence="4" key="1">
    <citation type="submission" date="2021-01" db="EMBL/GenBank/DDBJ databases">
        <authorList>
            <person name="Corre E."/>
            <person name="Pelletier E."/>
            <person name="Niang G."/>
            <person name="Scheremetjew M."/>
            <person name="Finn R."/>
            <person name="Kale V."/>
            <person name="Holt S."/>
            <person name="Cochrane G."/>
            <person name="Meng A."/>
            <person name="Brown T."/>
            <person name="Cohen L."/>
        </authorList>
    </citation>
    <scope>NUCLEOTIDE SEQUENCE</scope>
    <source>
        <strain evidence="4">CCMP325</strain>
    </source>
</reference>
<evidence type="ECO:0000313" key="4">
    <source>
        <dbReference type="EMBL" id="CAD8465563.1"/>
    </source>
</evidence>
<name>A0A7S0HAF3_9CRYP</name>
<gene>
    <name evidence="4" type="ORF">HPHI1048_LOCUS201</name>
</gene>
<proteinExistence type="predicted"/>
<evidence type="ECO:0000256" key="1">
    <source>
        <dbReference type="SAM" id="MobiDB-lite"/>
    </source>
</evidence>
<accession>A0A7S0HAF3</accession>
<evidence type="ECO:0000256" key="2">
    <source>
        <dbReference type="SAM" id="Phobius"/>
    </source>
</evidence>
<feature type="chain" id="PRO_5031168832" evidence="3">
    <location>
        <begin position="26"/>
        <end position="302"/>
    </location>
</feature>
<keyword evidence="2" id="KW-0812">Transmembrane</keyword>
<keyword evidence="3" id="KW-0732">Signal</keyword>
<feature type="non-terminal residue" evidence="4">
    <location>
        <position position="1"/>
    </location>
</feature>
<protein>
    <submittedName>
        <fullName evidence="4">Uncharacterized protein</fullName>
    </submittedName>
</protein>
<evidence type="ECO:0000256" key="3">
    <source>
        <dbReference type="SAM" id="SignalP"/>
    </source>
</evidence>
<feature type="region of interest" description="Disordered" evidence="1">
    <location>
        <begin position="29"/>
        <end position="70"/>
    </location>
</feature>
<sequence>VDDHIAMNKAVVFLVFCAIVHSSLALGGDDHDHKNHKSSGQEPGPGPHPGPGPRPGPGPQPGPGGDPHDPKMVCKHDFMRFCAFRVPDMDNFEQIIKCMSDHSADLCPECRLIVQNISDDINAFHAACDADLQSKCPSAIGEPMKTHECIIVNLADLSHDCLAEISTLAQKMEKHGGPHGPPPRGFMQAYPNLFGQFDVDPPQQAMYDMPMSFGEDRQGKPHGALASFVFGAVMSCMVVGSVMFVKKMMKKRRGFCRHNCKPAMQHAPFPGVWMEGHPQNTEAPILAQSVEKQSNVPYHQFA</sequence>
<dbReference type="EMBL" id="HBEO01000281">
    <property type="protein sequence ID" value="CAD8465563.1"/>
    <property type="molecule type" value="Transcribed_RNA"/>
</dbReference>
<feature type="signal peptide" evidence="3">
    <location>
        <begin position="1"/>
        <end position="25"/>
    </location>
</feature>
<organism evidence="4">
    <name type="scientific">Hanusia phi</name>
    <dbReference type="NCBI Taxonomy" id="3032"/>
    <lineage>
        <taxon>Eukaryota</taxon>
        <taxon>Cryptophyceae</taxon>
        <taxon>Pyrenomonadales</taxon>
        <taxon>Geminigeraceae</taxon>
        <taxon>Hanusia</taxon>
    </lineage>
</organism>